<evidence type="ECO:0000256" key="1">
    <source>
        <dbReference type="ARBA" id="ARBA00001946"/>
    </source>
</evidence>
<keyword evidence="6" id="KW-0479">Metal-binding</keyword>
<dbReference type="InterPro" id="IPR024932">
    <property type="entry name" value="ApbE"/>
</dbReference>
<evidence type="ECO:0000256" key="9">
    <source>
        <dbReference type="ARBA" id="ARBA00031306"/>
    </source>
</evidence>
<proteinExistence type="predicted"/>
<comment type="caution">
    <text evidence="12">The sequence shown here is derived from an EMBL/GenBank/DDBJ whole genome shotgun (WGS) entry which is preliminary data.</text>
</comment>
<dbReference type="SUPFAM" id="SSF143631">
    <property type="entry name" value="ApbE-like"/>
    <property type="match status" value="1"/>
</dbReference>
<keyword evidence="5" id="KW-0808">Transferase</keyword>
<evidence type="ECO:0000256" key="11">
    <source>
        <dbReference type="SAM" id="Phobius"/>
    </source>
</evidence>
<evidence type="ECO:0000313" key="12">
    <source>
        <dbReference type="EMBL" id="TWU47464.1"/>
    </source>
</evidence>
<evidence type="ECO:0000256" key="5">
    <source>
        <dbReference type="ARBA" id="ARBA00022679"/>
    </source>
</evidence>
<evidence type="ECO:0000256" key="3">
    <source>
        <dbReference type="ARBA" id="ARBA00016337"/>
    </source>
</evidence>
<dbReference type="Pfam" id="PF02424">
    <property type="entry name" value="ApbE"/>
    <property type="match status" value="1"/>
</dbReference>
<dbReference type="EC" id="2.7.1.180" evidence="2"/>
<dbReference type="PANTHER" id="PTHR30040:SF2">
    <property type="entry name" value="FAD:PROTEIN FMN TRANSFERASE"/>
    <property type="match status" value="1"/>
</dbReference>
<keyword evidence="12" id="KW-0449">Lipoprotein</keyword>
<comment type="cofactor">
    <cofactor evidence="1">
        <name>Mg(2+)</name>
        <dbReference type="ChEBI" id="CHEBI:18420"/>
    </cofactor>
</comment>
<dbReference type="GO" id="GO:0016740">
    <property type="term" value="F:transferase activity"/>
    <property type="evidence" value="ECO:0007669"/>
    <property type="project" value="UniProtKB-KW"/>
</dbReference>
<keyword evidence="7" id="KW-0274">FAD</keyword>
<dbReference type="InterPro" id="IPR003374">
    <property type="entry name" value="ApbE-like_sf"/>
</dbReference>
<keyword evidence="11" id="KW-0812">Transmembrane</keyword>
<keyword evidence="11" id="KW-1133">Transmembrane helix</keyword>
<protein>
    <recommendedName>
        <fullName evidence="3">FAD:protein FMN transferase</fullName>
        <ecNumber evidence="2">2.7.1.180</ecNumber>
    </recommendedName>
    <alternativeName>
        <fullName evidence="9">Flavin transferase</fullName>
    </alternativeName>
</protein>
<keyword evidence="11" id="KW-0472">Membrane</keyword>
<keyword evidence="8" id="KW-0460">Magnesium</keyword>
<dbReference type="InterPro" id="IPR007495">
    <property type="entry name" value="NqrM"/>
</dbReference>
<evidence type="ECO:0000256" key="2">
    <source>
        <dbReference type="ARBA" id="ARBA00011955"/>
    </source>
</evidence>
<evidence type="ECO:0000313" key="13">
    <source>
        <dbReference type="Proteomes" id="UP000318288"/>
    </source>
</evidence>
<keyword evidence="4" id="KW-0285">Flavoprotein</keyword>
<evidence type="ECO:0000256" key="7">
    <source>
        <dbReference type="ARBA" id="ARBA00022827"/>
    </source>
</evidence>
<keyword evidence="13" id="KW-1185">Reference proteome</keyword>
<dbReference type="Proteomes" id="UP000318288">
    <property type="component" value="Unassembled WGS sequence"/>
</dbReference>
<reference evidence="12 13" key="1">
    <citation type="submission" date="2019-02" db="EMBL/GenBank/DDBJ databases">
        <title>Deep-cultivation of Planctomycetes and their phenomic and genomic characterization uncovers novel biology.</title>
        <authorList>
            <person name="Wiegand S."/>
            <person name="Jogler M."/>
            <person name="Boedeker C."/>
            <person name="Pinto D."/>
            <person name="Vollmers J."/>
            <person name="Rivas-Marin E."/>
            <person name="Kohn T."/>
            <person name="Peeters S.H."/>
            <person name="Heuer A."/>
            <person name="Rast P."/>
            <person name="Oberbeckmann S."/>
            <person name="Bunk B."/>
            <person name="Jeske O."/>
            <person name="Meyerdierks A."/>
            <person name="Storesund J.E."/>
            <person name="Kallscheuer N."/>
            <person name="Luecker S."/>
            <person name="Lage O.M."/>
            <person name="Pohl T."/>
            <person name="Merkel B.J."/>
            <person name="Hornburger P."/>
            <person name="Mueller R.-W."/>
            <person name="Bruemmer F."/>
            <person name="Labrenz M."/>
            <person name="Spormann A.M."/>
            <person name="Op Den Camp H."/>
            <person name="Overmann J."/>
            <person name="Amann R."/>
            <person name="Jetten M.S.M."/>
            <person name="Mascher T."/>
            <person name="Medema M.H."/>
            <person name="Devos D.P."/>
            <person name="Kaster A.-K."/>
            <person name="Ovreas L."/>
            <person name="Rohde M."/>
            <person name="Galperin M.Y."/>
            <person name="Jogler C."/>
        </authorList>
    </citation>
    <scope>NUCLEOTIDE SEQUENCE [LARGE SCALE GENOMIC DNA]</scope>
    <source>
        <strain evidence="12 13">Poly51</strain>
    </source>
</reference>
<comment type="catalytic activity">
    <reaction evidence="10">
        <text>L-threonyl-[protein] + FAD = FMN-L-threonyl-[protein] + AMP + H(+)</text>
        <dbReference type="Rhea" id="RHEA:36847"/>
        <dbReference type="Rhea" id="RHEA-COMP:11060"/>
        <dbReference type="Rhea" id="RHEA-COMP:11061"/>
        <dbReference type="ChEBI" id="CHEBI:15378"/>
        <dbReference type="ChEBI" id="CHEBI:30013"/>
        <dbReference type="ChEBI" id="CHEBI:57692"/>
        <dbReference type="ChEBI" id="CHEBI:74257"/>
        <dbReference type="ChEBI" id="CHEBI:456215"/>
        <dbReference type="EC" id="2.7.1.180"/>
    </reaction>
</comment>
<organism evidence="12 13">
    <name type="scientific">Rubripirellula tenax</name>
    <dbReference type="NCBI Taxonomy" id="2528015"/>
    <lineage>
        <taxon>Bacteria</taxon>
        <taxon>Pseudomonadati</taxon>
        <taxon>Planctomycetota</taxon>
        <taxon>Planctomycetia</taxon>
        <taxon>Pirellulales</taxon>
        <taxon>Pirellulaceae</taxon>
        <taxon>Rubripirellula</taxon>
    </lineage>
</organism>
<evidence type="ECO:0000256" key="8">
    <source>
        <dbReference type="ARBA" id="ARBA00022842"/>
    </source>
</evidence>
<name>A0A5C6EG82_9BACT</name>
<dbReference type="PANTHER" id="PTHR30040">
    <property type="entry name" value="THIAMINE BIOSYNTHESIS LIPOPROTEIN APBE"/>
    <property type="match status" value="1"/>
</dbReference>
<dbReference type="Gene3D" id="3.10.520.10">
    <property type="entry name" value="ApbE-like domains"/>
    <property type="match status" value="1"/>
</dbReference>
<dbReference type="Pfam" id="PF04400">
    <property type="entry name" value="NqrM"/>
    <property type="match status" value="1"/>
</dbReference>
<accession>A0A5C6EG82</accession>
<evidence type="ECO:0000256" key="10">
    <source>
        <dbReference type="ARBA" id="ARBA00048540"/>
    </source>
</evidence>
<feature type="transmembrane region" description="Helical" evidence="11">
    <location>
        <begin position="368"/>
        <end position="391"/>
    </location>
</feature>
<dbReference type="AlphaFoldDB" id="A0A5C6EG82"/>
<dbReference type="GO" id="GO:0046872">
    <property type="term" value="F:metal ion binding"/>
    <property type="evidence" value="ECO:0007669"/>
    <property type="project" value="UniProtKB-KW"/>
</dbReference>
<gene>
    <name evidence="12" type="primary">apbE_3</name>
    <name evidence="12" type="ORF">Poly51_52640</name>
</gene>
<dbReference type="EMBL" id="SJPW01000007">
    <property type="protein sequence ID" value="TWU47464.1"/>
    <property type="molecule type" value="Genomic_DNA"/>
</dbReference>
<sequence length="442" mass="46786">MIRFRGLVMVGFVGLLLCDSLSSVVAADSVMLEFSGQTMATTYSVKVFGPAESVDVDDLRIDIDGVLRNVNDQMSTYLKSSEISRFNASDSTDWFPISPEFADVVDAALSIAVKTNGAFDITVAPLVNAWNFGPSPRTGKAPSDETIQQLLATIGYQKLTVRMDPPSLKKSIPSLMVDLSAIAKGHAVDRVVEFLNSKGMKDVFVEIGGEVRTSGSKAGQWWKVGIQMPDAATDQWTVAHALSTSDSDRAMATSGDYRNFFESDGKRYSHTIDPRTGRPIDHALASVSVVTASCVDADAWATAINVLGPDDGLAIATKEGLDTLLISRAGDEFLRIGTGTLSQYSTASPVGAVQASPVKAVDSAGSPWVVMAITTIAFATILMAMAVGVIFGRKAISGSCGGIANKTNDDGSVSCGLCSNPADACKELRDRMQTTHSQETNA</sequence>
<evidence type="ECO:0000256" key="6">
    <source>
        <dbReference type="ARBA" id="ARBA00022723"/>
    </source>
</evidence>
<evidence type="ECO:0000256" key="4">
    <source>
        <dbReference type="ARBA" id="ARBA00022630"/>
    </source>
</evidence>